<organism evidence="2 3">
    <name type="scientific">Oryzias melastigma</name>
    <name type="common">Marine medaka</name>
    <dbReference type="NCBI Taxonomy" id="30732"/>
    <lineage>
        <taxon>Eukaryota</taxon>
        <taxon>Metazoa</taxon>
        <taxon>Chordata</taxon>
        <taxon>Craniata</taxon>
        <taxon>Vertebrata</taxon>
        <taxon>Euteleostomi</taxon>
        <taxon>Actinopterygii</taxon>
        <taxon>Neopterygii</taxon>
        <taxon>Teleostei</taxon>
        <taxon>Neoteleostei</taxon>
        <taxon>Acanthomorphata</taxon>
        <taxon>Ovalentaria</taxon>
        <taxon>Atherinomorphae</taxon>
        <taxon>Beloniformes</taxon>
        <taxon>Adrianichthyidae</taxon>
        <taxon>Oryziinae</taxon>
        <taxon>Oryzias</taxon>
    </lineage>
</organism>
<protein>
    <submittedName>
        <fullName evidence="2">Uncharacterized protein</fullName>
    </submittedName>
</protein>
<evidence type="ECO:0000256" key="1">
    <source>
        <dbReference type="SAM" id="MobiDB-lite"/>
    </source>
</evidence>
<evidence type="ECO:0000313" key="2">
    <source>
        <dbReference type="EMBL" id="KAF6732587.1"/>
    </source>
</evidence>
<name>A0A834FGG0_ORYME</name>
<feature type="compositionally biased region" description="Low complexity" evidence="1">
    <location>
        <begin position="216"/>
        <end position="233"/>
    </location>
</feature>
<feature type="compositionally biased region" description="Basic and acidic residues" evidence="1">
    <location>
        <begin position="263"/>
        <end position="279"/>
    </location>
</feature>
<comment type="caution">
    <text evidence="2">The sequence shown here is derived from an EMBL/GenBank/DDBJ whole genome shotgun (WGS) entry which is preliminary data.</text>
</comment>
<dbReference type="AlphaFoldDB" id="A0A834FGG0"/>
<proteinExistence type="predicted"/>
<accession>A0A834FGG0</accession>
<sequence length="294" mass="31538">MNNISIYLTPPPTPQPGRRFPPSAFHMNLIGDLYSEQLVLSWKTWDPVIPARLQSTLVSVTPAPLRTTSPFSLLPSRPKTHHAVPSLSFLHLLPPSSQVQPLLGAINRDLVSLQSPPPKRPNVPVRAQDAAHKPILTTLCSSPERIIINRLKYSHCGVLFWSVAPMSDGRGEAQCHEARRNAPSTRSESAGQDARGSRRLHSGIQSPAEDDPPDPGGSAAGDSSGSAISPYSGSKGGGWGVEAVSLCQGTTSGECNSLRKTHGGKEGRREEGEGGIQKKNEKKRKKNPAPCPQV</sequence>
<dbReference type="EMBL" id="WKFB01000184">
    <property type="protein sequence ID" value="KAF6732587.1"/>
    <property type="molecule type" value="Genomic_DNA"/>
</dbReference>
<gene>
    <name evidence="2" type="ORF">FQA47_011133</name>
</gene>
<feature type="region of interest" description="Disordered" evidence="1">
    <location>
        <begin position="172"/>
        <end position="294"/>
    </location>
</feature>
<reference evidence="2" key="1">
    <citation type="journal article" name="BMC Genomics">
        <title>Long-read sequencing and de novo genome assembly of marine medaka (Oryzias melastigma).</title>
        <authorList>
            <person name="Liang P."/>
            <person name="Saqib H.S.A."/>
            <person name="Ni X."/>
            <person name="Shen Y."/>
        </authorList>
    </citation>
    <scope>NUCLEOTIDE SEQUENCE</scope>
    <source>
        <strain evidence="2">Bigg-433</strain>
    </source>
</reference>
<dbReference type="Proteomes" id="UP000646548">
    <property type="component" value="Unassembled WGS sequence"/>
</dbReference>
<evidence type="ECO:0000313" key="3">
    <source>
        <dbReference type="Proteomes" id="UP000646548"/>
    </source>
</evidence>